<dbReference type="GO" id="GO:0045900">
    <property type="term" value="P:negative regulation of translational elongation"/>
    <property type="evidence" value="ECO:0007669"/>
    <property type="project" value="TreeGrafter"/>
</dbReference>
<dbReference type="PANTHER" id="PTHR33231:SF1">
    <property type="entry name" value="30S RIBOSOMAL PROTEIN"/>
    <property type="match status" value="1"/>
</dbReference>
<keyword evidence="3" id="KW-1185">Reference proteome</keyword>
<accession>A0A4P9A2R6</accession>
<dbReference type="GO" id="GO:0043024">
    <property type="term" value="F:ribosomal small subunit binding"/>
    <property type="evidence" value="ECO:0007669"/>
    <property type="project" value="TreeGrafter"/>
</dbReference>
<proteinExistence type="predicted"/>
<evidence type="ECO:0000313" key="3">
    <source>
        <dbReference type="Proteomes" id="UP000310639"/>
    </source>
</evidence>
<keyword evidence="1" id="KW-0810">Translation regulation</keyword>
<gene>
    <name evidence="2" type="primary">raiA</name>
    <name evidence="2" type="ORF">FBF37_00995</name>
</gene>
<dbReference type="OrthoDB" id="9790664at2"/>
<dbReference type="SUPFAM" id="SSF69754">
    <property type="entry name" value="Ribosome binding protein Y (YfiA homologue)"/>
    <property type="match status" value="1"/>
</dbReference>
<dbReference type="InterPro" id="IPR003489">
    <property type="entry name" value="RHF/RaiA"/>
</dbReference>
<dbReference type="Proteomes" id="UP000310639">
    <property type="component" value="Chromosome"/>
</dbReference>
<name>A0A4P9A2R6_9BACT</name>
<dbReference type="RefSeq" id="WP_138078622.1">
    <property type="nucleotide sequence ID" value="NZ_CP040004.1"/>
</dbReference>
<dbReference type="KEGG" id="nft:FBF37_00995"/>
<protein>
    <submittedName>
        <fullName evidence="2">Ribosome-associated translation inhibitor RaiA</fullName>
    </submittedName>
</protein>
<dbReference type="CDD" id="cd00552">
    <property type="entry name" value="RaiA"/>
    <property type="match status" value="1"/>
</dbReference>
<dbReference type="Gene3D" id="3.30.160.100">
    <property type="entry name" value="Ribosome hibernation promotion factor-like"/>
    <property type="match status" value="1"/>
</dbReference>
<dbReference type="GO" id="GO:0022627">
    <property type="term" value="C:cytosolic small ribosomal subunit"/>
    <property type="evidence" value="ECO:0007669"/>
    <property type="project" value="TreeGrafter"/>
</dbReference>
<dbReference type="PANTHER" id="PTHR33231">
    <property type="entry name" value="30S RIBOSOMAL PROTEIN"/>
    <property type="match status" value="1"/>
</dbReference>
<reference evidence="2 3" key="1">
    <citation type="submission" date="2019-04" db="EMBL/GenBank/DDBJ databases">
        <title>Saccharibacteria TM7 genomes.</title>
        <authorList>
            <person name="Bor B."/>
            <person name="He X."/>
            <person name="Chen T."/>
            <person name="Dewhirst F.E."/>
        </authorList>
    </citation>
    <scope>NUCLEOTIDE SEQUENCE [LARGE SCALE GENOMIC DNA]</scope>
    <source>
        <strain evidence="2 3">BB001</strain>
    </source>
</reference>
<dbReference type="Pfam" id="PF02482">
    <property type="entry name" value="Ribosomal_S30AE"/>
    <property type="match status" value="1"/>
</dbReference>
<sequence length="123" mass="13967">MITNLTITGVKYELNDTTKRYIEKKIGPLDRFLPRHARKSVTADVKIKQIDNPGGNKYEVEVIINVPDKVITAKDSTMNVLAAVDIVETKLNGQLRRYKDDTLAHVGRSRGVLARFKRSFRRG</sequence>
<dbReference type="InterPro" id="IPR050574">
    <property type="entry name" value="HPF/YfiA_ribosome-assoc"/>
</dbReference>
<evidence type="ECO:0000256" key="1">
    <source>
        <dbReference type="ARBA" id="ARBA00022845"/>
    </source>
</evidence>
<dbReference type="AlphaFoldDB" id="A0A4P9A2R6"/>
<evidence type="ECO:0000313" key="2">
    <source>
        <dbReference type="EMBL" id="QCT42049.1"/>
    </source>
</evidence>
<dbReference type="EMBL" id="CP040004">
    <property type="protein sequence ID" value="QCT42049.1"/>
    <property type="molecule type" value="Genomic_DNA"/>
</dbReference>
<dbReference type="NCBIfam" id="TIGR00741">
    <property type="entry name" value="yfiA"/>
    <property type="match status" value="1"/>
</dbReference>
<organism evidence="2 3">
    <name type="scientific">Candidatus Nanosynbacter featherlites</name>
    <dbReference type="NCBI Taxonomy" id="2572088"/>
    <lineage>
        <taxon>Bacteria</taxon>
        <taxon>Candidatus Saccharimonadota</taxon>
        <taxon>Candidatus Saccharimonadia</taxon>
        <taxon>Candidatus Nanosynbacterales</taxon>
        <taxon>Candidatus Nanosynbacteraceae</taxon>
        <taxon>Candidatus Nanosynbacter</taxon>
    </lineage>
</organism>
<dbReference type="InterPro" id="IPR036567">
    <property type="entry name" value="RHF-like"/>
</dbReference>